<dbReference type="Proteomes" id="UP000309997">
    <property type="component" value="Unassembled WGS sequence"/>
</dbReference>
<gene>
    <name evidence="1" type="ORF">D5086_010029</name>
</gene>
<proteinExistence type="predicted"/>
<reference evidence="1 2" key="1">
    <citation type="journal article" date="2024" name="Plant Biotechnol. J.">
        <title>Genome and CRISPR/Cas9 system of a widespread forest tree (Populus alba) in the world.</title>
        <authorList>
            <person name="Liu Y.J."/>
            <person name="Jiang P.F."/>
            <person name="Han X.M."/>
            <person name="Li X.Y."/>
            <person name="Wang H.M."/>
            <person name="Wang Y.J."/>
            <person name="Wang X.X."/>
            <person name="Zeng Q.Y."/>
        </authorList>
    </citation>
    <scope>NUCLEOTIDE SEQUENCE [LARGE SCALE GENOMIC DNA]</scope>
    <source>
        <strain evidence="2">cv. PAL-ZL1</strain>
    </source>
</reference>
<dbReference type="EMBL" id="RCHU02000005">
    <property type="protein sequence ID" value="KAL3591389.1"/>
    <property type="molecule type" value="Genomic_DNA"/>
</dbReference>
<evidence type="ECO:0000313" key="2">
    <source>
        <dbReference type="Proteomes" id="UP000309997"/>
    </source>
</evidence>
<keyword evidence="2" id="KW-1185">Reference proteome</keyword>
<sequence>MHCFYAFGFVLAFHGVAIGLYAKFYPVWCVSPRLTKDRERFPPNNILFRLFGAGLLWMSWTCFNGGDPCVVSTDASLAVLNTVDFEQFPYEDVIDYSQFCISVCTSNVVEKFLLNPIRSTKNDEWARMWKRLKEVENFSEFQYPSREGDVIQMIWQVVVRKGTEAQSYWEDMEGTTKSRNRSVHANLCS</sequence>
<comment type="caution">
    <text evidence="1">The sequence shown here is derived from an EMBL/GenBank/DDBJ whole genome shotgun (WGS) entry which is preliminary data.</text>
</comment>
<name>A0ACC4C8I2_POPAL</name>
<accession>A0ACC4C8I2</accession>
<protein>
    <submittedName>
        <fullName evidence="1">Uncharacterized protein</fullName>
    </submittedName>
</protein>
<evidence type="ECO:0000313" key="1">
    <source>
        <dbReference type="EMBL" id="KAL3591389.1"/>
    </source>
</evidence>
<organism evidence="1 2">
    <name type="scientific">Populus alba</name>
    <name type="common">White poplar</name>
    <dbReference type="NCBI Taxonomy" id="43335"/>
    <lineage>
        <taxon>Eukaryota</taxon>
        <taxon>Viridiplantae</taxon>
        <taxon>Streptophyta</taxon>
        <taxon>Embryophyta</taxon>
        <taxon>Tracheophyta</taxon>
        <taxon>Spermatophyta</taxon>
        <taxon>Magnoliopsida</taxon>
        <taxon>eudicotyledons</taxon>
        <taxon>Gunneridae</taxon>
        <taxon>Pentapetalae</taxon>
        <taxon>rosids</taxon>
        <taxon>fabids</taxon>
        <taxon>Malpighiales</taxon>
        <taxon>Salicaceae</taxon>
        <taxon>Saliceae</taxon>
        <taxon>Populus</taxon>
    </lineage>
</organism>